<comment type="pathway">
    <text evidence="8">Quinol/quinone metabolism; menaquinone biosynthesis; menaquinol from 1,4-dihydroxy-2-naphthoate: step 1/2.</text>
</comment>
<dbReference type="Pfam" id="PF01040">
    <property type="entry name" value="UbiA"/>
    <property type="match status" value="1"/>
</dbReference>
<dbReference type="Gene3D" id="1.20.120.1780">
    <property type="entry name" value="UbiA prenyltransferase"/>
    <property type="match status" value="1"/>
</dbReference>
<feature type="transmembrane region" description="Helical" evidence="8">
    <location>
        <begin position="211"/>
        <end position="229"/>
    </location>
</feature>
<dbReference type="STRING" id="742726.HMPREF9448_00978"/>
<dbReference type="OrthoDB" id="9767568at2"/>
<evidence type="ECO:0000256" key="4">
    <source>
        <dbReference type="ARBA" id="ARBA00022679"/>
    </source>
</evidence>
<proteinExistence type="inferred from homology"/>
<sequence length="294" mass="31865">MVKDWISAARPRTLPASASPVIAASAYAFYAGTFRWVPAVLCLLFALLAQVASNMANDYFDYVKGSDKAGRVGPRRAVASGDITPRAMLMGTFCVLGVACAVGLGLVFFAGWQLIPIGVIIAVFALAYTAGPYPLAYHGLGDVTVFLFFGLVAVNMTYYVQALQFDADVFLLSIAMGLLSINILLVNNYRDMEEDAAANKRTTVVLFGRRFALWWYFVNGVIAVLLLLPCLADFGIVYIFLPAIVYLFLHIKTGLAIKQRVGEALNPLLGATARNLLVFTILVSVVWICKGLGL</sequence>
<dbReference type="Proteomes" id="UP000006044">
    <property type="component" value="Unassembled WGS sequence"/>
</dbReference>
<comment type="caution">
    <text evidence="10">The sequence shown here is derived from an EMBL/GenBank/DDBJ whole genome shotgun (WGS) entry which is preliminary data.</text>
</comment>
<dbReference type="GO" id="GO:0009234">
    <property type="term" value="P:menaquinone biosynthetic process"/>
    <property type="evidence" value="ECO:0007669"/>
    <property type="project" value="UniProtKB-UniRule"/>
</dbReference>
<comment type="similarity">
    <text evidence="8">Belongs to the MenA family. Type 1 subfamily.</text>
</comment>
<feature type="transmembrane region" description="Helical" evidence="8">
    <location>
        <begin position="276"/>
        <end position="293"/>
    </location>
</feature>
<evidence type="ECO:0000256" key="5">
    <source>
        <dbReference type="ARBA" id="ARBA00022692"/>
    </source>
</evidence>
<dbReference type="RefSeq" id="WP_008861469.1">
    <property type="nucleotide sequence ID" value="NZ_CAXSNY010000001.1"/>
</dbReference>
<dbReference type="InterPro" id="IPR004657">
    <property type="entry name" value="MenA"/>
</dbReference>
<dbReference type="InterPro" id="IPR026046">
    <property type="entry name" value="UBIAD1"/>
</dbReference>
<keyword evidence="2 8" id="KW-0474">Menaquinone biosynthesis</keyword>
<evidence type="ECO:0000256" key="2">
    <source>
        <dbReference type="ARBA" id="ARBA00022428"/>
    </source>
</evidence>
<dbReference type="Gene3D" id="1.10.357.140">
    <property type="entry name" value="UbiA prenyltransferase"/>
    <property type="match status" value="1"/>
</dbReference>
<protein>
    <recommendedName>
        <fullName evidence="8 9">1,4-dihydroxy-2-naphthoate octaprenyltransferase</fullName>
        <shortName evidence="8">DHNA-octaprenyltransferase</shortName>
        <ecNumber evidence="8 9">2.5.1.74</ecNumber>
    </recommendedName>
</protein>
<comment type="catalytic activity">
    <reaction evidence="8">
        <text>an all-trans-polyprenyl diphosphate + 1,4-dihydroxy-2-naphthoate + H(+) = a 2-demethylmenaquinol + CO2 + diphosphate</text>
        <dbReference type="Rhea" id="RHEA:26478"/>
        <dbReference type="Rhea" id="RHEA-COMP:9563"/>
        <dbReference type="Rhea" id="RHEA-COMP:9564"/>
        <dbReference type="ChEBI" id="CHEBI:11173"/>
        <dbReference type="ChEBI" id="CHEBI:15378"/>
        <dbReference type="ChEBI" id="CHEBI:16526"/>
        <dbReference type="ChEBI" id="CHEBI:33019"/>
        <dbReference type="ChEBI" id="CHEBI:55437"/>
        <dbReference type="ChEBI" id="CHEBI:58914"/>
        <dbReference type="EC" id="2.5.1.74"/>
    </reaction>
</comment>
<feature type="transmembrane region" description="Helical" evidence="8">
    <location>
        <begin position="235"/>
        <end position="255"/>
    </location>
</feature>
<evidence type="ECO:0000256" key="9">
    <source>
        <dbReference type="NCBIfam" id="TIGR00751"/>
    </source>
</evidence>
<feature type="transmembrane region" description="Helical" evidence="8">
    <location>
        <begin position="143"/>
        <end position="163"/>
    </location>
</feature>
<feature type="transmembrane region" description="Helical" evidence="8">
    <location>
        <begin position="36"/>
        <end position="56"/>
    </location>
</feature>
<dbReference type="InterPro" id="IPR000537">
    <property type="entry name" value="UbiA_prenyltransferase"/>
</dbReference>
<keyword evidence="6 8" id="KW-1133">Transmembrane helix</keyword>
<reference evidence="10 11" key="1">
    <citation type="submission" date="2012-08" db="EMBL/GenBank/DDBJ databases">
        <title>The Genome Sequence of Barnesiella intestinihominis YIT 11860.</title>
        <authorList>
            <consortium name="The Broad Institute Genome Sequencing Platform"/>
            <person name="Earl A."/>
            <person name="Ward D."/>
            <person name="Feldgarden M."/>
            <person name="Gevers D."/>
            <person name="Morotomi M."/>
            <person name="Walker B."/>
            <person name="Young S.K."/>
            <person name="Zeng Q."/>
            <person name="Gargeya S."/>
            <person name="Fitzgerald M."/>
            <person name="Haas B."/>
            <person name="Abouelleil A."/>
            <person name="Alvarado L."/>
            <person name="Arachchi H.M."/>
            <person name="Berlin A.M."/>
            <person name="Chapman S.B."/>
            <person name="Goldberg J."/>
            <person name="Griggs A."/>
            <person name="Gujja S."/>
            <person name="Hansen M."/>
            <person name="Howarth C."/>
            <person name="Imamovic A."/>
            <person name="Larimer J."/>
            <person name="McCowen C."/>
            <person name="Montmayeur A."/>
            <person name="Murphy C."/>
            <person name="Neiman D."/>
            <person name="Pearson M."/>
            <person name="Priest M."/>
            <person name="Roberts A."/>
            <person name="Saif S."/>
            <person name="Shea T."/>
            <person name="Sisk P."/>
            <person name="Sykes S."/>
            <person name="Wortman J."/>
            <person name="Nusbaum C."/>
            <person name="Birren B."/>
        </authorList>
    </citation>
    <scope>NUCLEOTIDE SEQUENCE [LARGE SCALE GENOMIC DNA]</scope>
    <source>
        <strain evidence="10 11">YIT 11860</strain>
    </source>
</reference>
<keyword evidence="11" id="KW-1185">Reference proteome</keyword>
<feature type="transmembrane region" description="Helical" evidence="8">
    <location>
        <begin position="169"/>
        <end position="190"/>
    </location>
</feature>
<dbReference type="NCBIfam" id="TIGR00751">
    <property type="entry name" value="menA"/>
    <property type="match status" value="1"/>
</dbReference>
<dbReference type="PIRSF" id="PIRSF005355">
    <property type="entry name" value="UBIAD1"/>
    <property type="match status" value="1"/>
</dbReference>
<dbReference type="EMBL" id="ADLE01000008">
    <property type="protein sequence ID" value="EJZ64501.1"/>
    <property type="molecule type" value="Genomic_DNA"/>
</dbReference>
<evidence type="ECO:0000313" key="10">
    <source>
        <dbReference type="EMBL" id="EJZ64501.1"/>
    </source>
</evidence>
<dbReference type="PANTHER" id="PTHR13929:SF0">
    <property type="entry name" value="UBIA PRENYLTRANSFERASE DOMAIN-CONTAINING PROTEIN 1"/>
    <property type="match status" value="1"/>
</dbReference>
<keyword evidence="5 8" id="KW-0812">Transmembrane</keyword>
<dbReference type="eggNOG" id="COG1575">
    <property type="taxonomic scope" value="Bacteria"/>
</dbReference>
<keyword evidence="7 8" id="KW-0472">Membrane</keyword>
<organism evidence="10 11">
    <name type="scientific">Barnesiella intestinihominis YIT 11860</name>
    <dbReference type="NCBI Taxonomy" id="742726"/>
    <lineage>
        <taxon>Bacteria</taxon>
        <taxon>Pseudomonadati</taxon>
        <taxon>Bacteroidota</taxon>
        <taxon>Bacteroidia</taxon>
        <taxon>Bacteroidales</taxon>
        <taxon>Barnesiellaceae</taxon>
        <taxon>Barnesiella</taxon>
    </lineage>
</organism>
<evidence type="ECO:0000256" key="3">
    <source>
        <dbReference type="ARBA" id="ARBA00022475"/>
    </source>
</evidence>
<evidence type="ECO:0000256" key="6">
    <source>
        <dbReference type="ARBA" id="ARBA00022989"/>
    </source>
</evidence>
<gene>
    <name evidence="8" type="primary">menA</name>
    <name evidence="10" type="ORF">HMPREF9448_00978</name>
</gene>
<feature type="transmembrane region" description="Helical" evidence="8">
    <location>
        <begin position="87"/>
        <end position="108"/>
    </location>
</feature>
<dbReference type="GeneID" id="77848282"/>
<dbReference type="UniPathway" id="UPA00079">
    <property type="reaction ID" value="UER00168"/>
</dbReference>
<dbReference type="NCBIfam" id="NF004751">
    <property type="entry name" value="PRK06080.1-3"/>
    <property type="match status" value="1"/>
</dbReference>
<dbReference type="InterPro" id="IPR044878">
    <property type="entry name" value="UbiA_sf"/>
</dbReference>
<comment type="subcellular location">
    <subcellularLocation>
        <location evidence="8">Cell membrane</location>
        <topology evidence="8">Multi-pass membrane protein</topology>
    </subcellularLocation>
    <subcellularLocation>
        <location evidence="1">Membrane</location>
        <topology evidence="1">Multi-pass membrane protein</topology>
    </subcellularLocation>
</comment>
<dbReference type="GO" id="GO:0005886">
    <property type="term" value="C:plasma membrane"/>
    <property type="evidence" value="ECO:0007669"/>
    <property type="project" value="UniProtKB-SubCell"/>
</dbReference>
<dbReference type="PANTHER" id="PTHR13929">
    <property type="entry name" value="1,4-DIHYDROXY-2-NAPHTHOATE OCTAPRENYLTRANSFERASE"/>
    <property type="match status" value="1"/>
</dbReference>
<dbReference type="PATRIC" id="fig|742726.3.peg.1042"/>
<evidence type="ECO:0000256" key="8">
    <source>
        <dbReference type="HAMAP-Rule" id="MF_01937"/>
    </source>
</evidence>
<evidence type="ECO:0000313" key="11">
    <source>
        <dbReference type="Proteomes" id="UP000006044"/>
    </source>
</evidence>
<comment type="function">
    <text evidence="8">Conversion of 1,4-dihydroxy-2-naphthoate (DHNA) to demethylmenaquinone (DMK).</text>
</comment>
<dbReference type="EC" id="2.5.1.74" evidence="8 9"/>
<dbReference type="GO" id="GO:0042371">
    <property type="term" value="P:vitamin K biosynthetic process"/>
    <property type="evidence" value="ECO:0007669"/>
    <property type="project" value="TreeGrafter"/>
</dbReference>
<evidence type="ECO:0000256" key="1">
    <source>
        <dbReference type="ARBA" id="ARBA00004141"/>
    </source>
</evidence>
<name>K0X1T9_9BACT</name>
<accession>K0X1T9</accession>
<dbReference type="CDD" id="cd13962">
    <property type="entry name" value="PT_UbiA_UBIAD1"/>
    <property type="match status" value="1"/>
</dbReference>
<dbReference type="HAMAP" id="MF_01937">
    <property type="entry name" value="MenA_1"/>
    <property type="match status" value="1"/>
</dbReference>
<dbReference type="GO" id="GO:0046428">
    <property type="term" value="F:1,4-dihydroxy-2-naphthoate polyprenyltransferase activity"/>
    <property type="evidence" value="ECO:0007669"/>
    <property type="project" value="UniProtKB-UniRule"/>
</dbReference>
<evidence type="ECO:0000256" key="7">
    <source>
        <dbReference type="ARBA" id="ARBA00023136"/>
    </source>
</evidence>
<keyword evidence="4 8" id="KW-0808">Transferase</keyword>
<dbReference type="HOGENOM" id="CLU_043611_1_2_10"/>
<dbReference type="AlphaFoldDB" id="K0X1T9"/>
<keyword evidence="3 8" id="KW-1003">Cell membrane</keyword>
<feature type="transmembrane region" description="Helical" evidence="8">
    <location>
        <begin position="114"/>
        <end position="131"/>
    </location>
</feature>